<proteinExistence type="predicted"/>
<reference evidence="1" key="1">
    <citation type="submission" date="2014-09" db="EMBL/GenBank/DDBJ databases">
        <authorList>
            <person name="Magalhaes I.L.F."/>
            <person name="Oliveira U."/>
            <person name="Santos F.R."/>
            <person name="Vidigal T.H.D.A."/>
            <person name="Brescovit A.D."/>
            <person name="Santos A.J."/>
        </authorList>
    </citation>
    <scope>NUCLEOTIDE SEQUENCE</scope>
    <source>
        <tissue evidence="1">Shoot tissue taken approximately 20 cm above the soil surface</tissue>
    </source>
</reference>
<evidence type="ECO:0000313" key="1">
    <source>
        <dbReference type="EMBL" id="JAE22338.1"/>
    </source>
</evidence>
<protein>
    <submittedName>
        <fullName evidence="1">Uncharacterized protein</fullName>
    </submittedName>
</protein>
<name>A0A0A9GNS8_ARUDO</name>
<organism evidence="1">
    <name type="scientific">Arundo donax</name>
    <name type="common">Giant reed</name>
    <name type="synonym">Donax arundinaceus</name>
    <dbReference type="NCBI Taxonomy" id="35708"/>
    <lineage>
        <taxon>Eukaryota</taxon>
        <taxon>Viridiplantae</taxon>
        <taxon>Streptophyta</taxon>
        <taxon>Embryophyta</taxon>
        <taxon>Tracheophyta</taxon>
        <taxon>Spermatophyta</taxon>
        <taxon>Magnoliopsida</taxon>
        <taxon>Liliopsida</taxon>
        <taxon>Poales</taxon>
        <taxon>Poaceae</taxon>
        <taxon>PACMAD clade</taxon>
        <taxon>Arundinoideae</taxon>
        <taxon>Arundineae</taxon>
        <taxon>Arundo</taxon>
    </lineage>
</organism>
<sequence length="51" mass="5469">MASDLNTRAALMPPFEEDAPFLVCVVSLYPTTRILPSSPSTLSSHQSASTM</sequence>
<dbReference type="EMBL" id="GBRH01175558">
    <property type="protein sequence ID" value="JAE22338.1"/>
    <property type="molecule type" value="Transcribed_RNA"/>
</dbReference>
<dbReference type="AlphaFoldDB" id="A0A0A9GNS8"/>
<accession>A0A0A9GNS8</accession>
<reference evidence="1" key="2">
    <citation type="journal article" date="2015" name="Data Brief">
        <title>Shoot transcriptome of the giant reed, Arundo donax.</title>
        <authorList>
            <person name="Barrero R.A."/>
            <person name="Guerrero F.D."/>
            <person name="Moolhuijzen P."/>
            <person name="Goolsby J.A."/>
            <person name="Tidwell J."/>
            <person name="Bellgard S.E."/>
            <person name="Bellgard M.I."/>
        </authorList>
    </citation>
    <scope>NUCLEOTIDE SEQUENCE</scope>
    <source>
        <tissue evidence="1">Shoot tissue taken approximately 20 cm above the soil surface</tissue>
    </source>
</reference>